<feature type="compositionally biased region" description="Basic residues" evidence="3">
    <location>
        <begin position="75"/>
        <end position="86"/>
    </location>
</feature>
<gene>
    <name evidence="5" type="ORF">JEQ12_011785</name>
</gene>
<protein>
    <recommendedName>
        <fullName evidence="4">Ubiquitin-like domain-containing protein</fullName>
    </recommendedName>
</protein>
<evidence type="ECO:0000256" key="2">
    <source>
        <dbReference type="ARBA" id="ARBA00023274"/>
    </source>
</evidence>
<dbReference type="InterPro" id="IPR006846">
    <property type="entry name" value="Ribosomal_eS30"/>
</dbReference>
<dbReference type="GO" id="GO:0003735">
    <property type="term" value="F:structural constituent of ribosome"/>
    <property type="evidence" value="ECO:0007669"/>
    <property type="project" value="InterPro"/>
</dbReference>
<dbReference type="PANTHER" id="PTHR12650">
    <property type="entry name" value="40S RIBOSOMAL PROTEIN S30/UBIQUITIN-LIKE PROTEIN FUBI"/>
    <property type="match status" value="1"/>
</dbReference>
<dbReference type="Pfam" id="PF00240">
    <property type="entry name" value="ubiquitin"/>
    <property type="match status" value="1"/>
</dbReference>
<dbReference type="GO" id="GO:0006412">
    <property type="term" value="P:translation"/>
    <property type="evidence" value="ECO:0007669"/>
    <property type="project" value="InterPro"/>
</dbReference>
<dbReference type="InterPro" id="IPR019956">
    <property type="entry name" value="Ubiquitin_dom"/>
</dbReference>
<keyword evidence="2" id="KW-0687">Ribonucleoprotein</keyword>
<dbReference type="GO" id="GO:0022627">
    <property type="term" value="C:cytosolic small ribosomal subunit"/>
    <property type="evidence" value="ECO:0007669"/>
    <property type="project" value="TreeGrafter"/>
</dbReference>
<name>A0A836CSM9_SHEEP</name>
<dbReference type="SUPFAM" id="SSF54236">
    <property type="entry name" value="Ubiquitin-like"/>
    <property type="match status" value="1"/>
</dbReference>
<reference evidence="5 6" key="1">
    <citation type="submission" date="2020-12" db="EMBL/GenBank/DDBJ databases">
        <title>De novo assembly of Tibetan sheep genome.</title>
        <authorList>
            <person name="Li X."/>
        </authorList>
    </citation>
    <scope>NUCLEOTIDE SEQUENCE [LARGE SCALE GENOMIC DNA]</scope>
    <source>
        <tissue evidence="5">Heart</tissue>
    </source>
</reference>
<dbReference type="InterPro" id="IPR000626">
    <property type="entry name" value="Ubiquitin-like_dom"/>
</dbReference>
<dbReference type="EMBL" id="JAEMGP010000022">
    <property type="protein sequence ID" value="KAG5196149.1"/>
    <property type="molecule type" value="Genomic_DNA"/>
</dbReference>
<evidence type="ECO:0000313" key="6">
    <source>
        <dbReference type="Proteomes" id="UP000664991"/>
    </source>
</evidence>
<evidence type="ECO:0000313" key="5">
    <source>
        <dbReference type="EMBL" id="KAG5196149.1"/>
    </source>
</evidence>
<feature type="region of interest" description="Disordered" evidence="3">
    <location>
        <begin position="74"/>
        <end position="108"/>
    </location>
</feature>
<sequence length="139" mass="14904">MQLSAPRSYTLQVTGQETIAQITAQVASLEGIPPEDQVLLVAGTPPEDEPTPGQFRVEALSTLEVVGCMLGGKAHGSRQAHARKARGQTPKVAKQEKKKTGRIERHMPYNQRFASVVPACGKEKGPSASSPVLCNLDFL</sequence>
<evidence type="ECO:0000259" key="4">
    <source>
        <dbReference type="PROSITE" id="PS50053"/>
    </source>
</evidence>
<dbReference type="AlphaFoldDB" id="A0A836CSM9"/>
<dbReference type="Gene3D" id="3.10.20.90">
    <property type="entry name" value="Phosphatidylinositol 3-kinase Catalytic Subunit, Chain A, domain 1"/>
    <property type="match status" value="1"/>
</dbReference>
<dbReference type="SMART" id="SM00213">
    <property type="entry name" value="UBQ"/>
    <property type="match status" value="1"/>
</dbReference>
<proteinExistence type="predicted"/>
<evidence type="ECO:0000256" key="3">
    <source>
        <dbReference type="SAM" id="MobiDB-lite"/>
    </source>
</evidence>
<organism evidence="5 6">
    <name type="scientific">Ovis aries</name>
    <name type="common">Sheep</name>
    <dbReference type="NCBI Taxonomy" id="9940"/>
    <lineage>
        <taxon>Eukaryota</taxon>
        <taxon>Metazoa</taxon>
        <taxon>Chordata</taxon>
        <taxon>Craniata</taxon>
        <taxon>Vertebrata</taxon>
        <taxon>Euteleostomi</taxon>
        <taxon>Mammalia</taxon>
        <taxon>Eutheria</taxon>
        <taxon>Laurasiatheria</taxon>
        <taxon>Artiodactyla</taxon>
        <taxon>Ruminantia</taxon>
        <taxon>Pecora</taxon>
        <taxon>Bovidae</taxon>
        <taxon>Caprinae</taxon>
        <taxon>Ovis</taxon>
    </lineage>
</organism>
<feature type="domain" description="Ubiquitin-like" evidence="4">
    <location>
        <begin position="1"/>
        <end position="72"/>
    </location>
</feature>
<dbReference type="Pfam" id="PF04758">
    <property type="entry name" value="Ribosomal_S30"/>
    <property type="match status" value="1"/>
</dbReference>
<dbReference type="PRINTS" id="PR00348">
    <property type="entry name" value="UBIQUITIN"/>
</dbReference>
<keyword evidence="1" id="KW-0689">Ribosomal protein</keyword>
<comment type="caution">
    <text evidence="5">The sequence shown here is derived from an EMBL/GenBank/DDBJ whole genome shotgun (WGS) entry which is preliminary data.</text>
</comment>
<dbReference type="PANTHER" id="PTHR12650:SF37">
    <property type="entry name" value="40S RIBOSOMAL PROTEIN S30-RELATED"/>
    <property type="match status" value="1"/>
</dbReference>
<accession>A0A836CSM9</accession>
<dbReference type="InterPro" id="IPR029071">
    <property type="entry name" value="Ubiquitin-like_domsf"/>
</dbReference>
<evidence type="ECO:0000256" key="1">
    <source>
        <dbReference type="ARBA" id="ARBA00022980"/>
    </source>
</evidence>
<dbReference type="Proteomes" id="UP000664991">
    <property type="component" value="Unassembled WGS sequence"/>
</dbReference>
<dbReference type="PROSITE" id="PS50053">
    <property type="entry name" value="UBIQUITIN_2"/>
    <property type="match status" value="1"/>
</dbReference>